<keyword evidence="2" id="KW-1185">Reference proteome</keyword>
<evidence type="ECO:0000313" key="1">
    <source>
        <dbReference type="EMBL" id="MBU9714130.1"/>
    </source>
</evidence>
<comment type="caution">
    <text evidence="1">The sequence shown here is derived from an EMBL/GenBank/DDBJ whole genome shotgun (WGS) entry which is preliminary data.</text>
</comment>
<evidence type="ECO:0000313" key="2">
    <source>
        <dbReference type="Proteomes" id="UP000784880"/>
    </source>
</evidence>
<gene>
    <name evidence="1" type="ORF">KS419_20550</name>
</gene>
<proteinExistence type="predicted"/>
<name>A0ABS6JKC7_9BACI</name>
<sequence length="76" mass="9200">MGYPIRYLSDILINKHEIEKLNASFYCVLLDKIFVGKHVFADNQLTNQTAILWREKRFFHNKRKLETRLQNITLYQ</sequence>
<reference evidence="1 2" key="1">
    <citation type="submission" date="2021-06" db="EMBL/GenBank/DDBJ databases">
        <title>Bacillus sp. RD4P76, an endophyte from a halophyte.</title>
        <authorList>
            <person name="Sun J.-Q."/>
        </authorList>
    </citation>
    <scope>NUCLEOTIDE SEQUENCE [LARGE SCALE GENOMIC DNA]</scope>
    <source>
        <strain evidence="1 2">CGMCC 1.15917</strain>
    </source>
</reference>
<dbReference type="EMBL" id="JAHQCS010000163">
    <property type="protein sequence ID" value="MBU9714130.1"/>
    <property type="molecule type" value="Genomic_DNA"/>
</dbReference>
<organism evidence="1 2">
    <name type="scientific">Evansella tamaricis</name>
    <dbReference type="NCBI Taxonomy" id="2069301"/>
    <lineage>
        <taxon>Bacteria</taxon>
        <taxon>Bacillati</taxon>
        <taxon>Bacillota</taxon>
        <taxon>Bacilli</taxon>
        <taxon>Bacillales</taxon>
        <taxon>Bacillaceae</taxon>
        <taxon>Evansella</taxon>
    </lineage>
</organism>
<dbReference type="RefSeq" id="WP_217068469.1">
    <property type="nucleotide sequence ID" value="NZ_JAHQCS010000163.1"/>
</dbReference>
<protein>
    <submittedName>
        <fullName evidence="1">Uncharacterized protein</fullName>
    </submittedName>
</protein>
<dbReference type="Proteomes" id="UP000784880">
    <property type="component" value="Unassembled WGS sequence"/>
</dbReference>
<accession>A0ABS6JKC7</accession>